<dbReference type="EMBL" id="JAXOVC010000004">
    <property type="protein sequence ID" value="KAK4502231.1"/>
    <property type="molecule type" value="Genomic_DNA"/>
</dbReference>
<dbReference type="InterPro" id="IPR011050">
    <property type="entry name" value="Pectin_lyase_fold/virulence"/>
</dbReference>
<keyword evidence="8" id="KW-0961">Cell wall biogenesis/degradation</keyword>
<keyword evidence="5 9" id="KW-0378">Hydrolase</keyword>
<comment type="similarity">
    <text evidence="2 9">Belongs to the glycosyl hydrolase 28 family.</text>
</comment>
<name>A0ABR0EKZ4_ZASCE</name>
<keyword evidence="4 10" id="KW-0732">Signal</keyword>
<dbReference type="InterPro" id="IPR012334">
    <property type="entry name" value="Pectin_lyas_fold"/>
</dbReference>
<evidence type="ECO:0000313" key="11">
    <source>
        <dbReference type="EMBL" id="KAK4502231.1"/>
    </source>
</evidence>
<evidence type="ECO:0000256" key="3">
    <source>
        <dbReference type="ARBA" id="ARBA00022525"/>
    </source>
</evidence>
<evidence type="ECO:0000256" key="6">
    <source>
        <dbReference type="ARBA" id="ARBA00023180"/>
    </source>
</evidence>
<comment type="subcellular location">
    <subcellularLocation>
        <location evidence="1">Secreted</location>
    </subcellularLocation>
</comment>
<dbReference type="PANTHER" id="PTHR31736:SF8">
    <property type="entry name" value="PUTATIVE (AFU_ORTHOLOGUE AFUA_7G06410)-RELATED"/>
    <property type="match status" value="1"/>
</dbReference>
<evidence type="ECO:0000256" key="10">
    <source>
        <dbReference type="SAM" id="SignalP"/>
    </source>
</evidence>
<evidence type="ECO:0000256" key="9">
    <source>
        <dbReference type="RuleBase" id="RU361169"/>
    </source>
</evidence>
<evidence type="ECO:0000256" key="2">
    <source>
        <dbReference type="ARBA" id="ARBA00008834"/>
    </source>
</evidence>
<feature type="signal peptide" evidence="10">
    <location>
        <begin position="1"/>
        <end position="18"/>
    </location>
</feature>
<evidence type="ECO:0000313" key="12">
    <source>
        <dbReference type="Proteomes" id="UP001305779"/>
    </source>
</evidence>
<gene>
    <name evidence="11" type="ORF">PRZ48_005656</name>
</gene>
<organism evidence="11 12">
    <name type="scientific">Zasmidium cellare</name>
    <name type="common">Wine cellar mold</name>
    <name type="synonym">Racodium cellare</name>
    <dbReference type="NCBI Taxonomy" id="395010"/>
    <lineage>
        <taxon>Eukaryota</taxon>
        <taxon>Fungi</taxon>
        <taxon>Dikarya</taxon>
        <taxon>Ascomycota</taxon>
        <taxon>Pezizomycotina</taxon>
        <taxon>Dothideomycetes</taxon>
        <taxon>Dothideomycetidae</taxon>
        <taxon>Mycosphaerellales</taxon>
        <taxon>Mycosphaerellaceae</taxon>
        <taxon>Zasmidium</taxon>
    </lineage>
</organism>
<sequence>MGFKEAVWLLAIISTVSAWHPSWHHTSSITTPPLPTTTASSNASATLVTTTALPGDETPPNHWVPDRPDPYVCEYLGENDCWQPSIIQEGPPYMGFDHSRPPPWTRRRTCIVPSHNDPRKDDAPAILWTFRRCRENSHIVFQNTTYHIFSIMNTTGLHNVDVELKGTLSWNNDNIAYWLANSLPVGFQNQTSAWHFGGSYVHFYGHGYGTFNGNGQVWYKYANGTGNLHGRPHQITFTNSKDTVIEGLNFLKAQMWTTTVARSERILLQDIYVNNSCDPGKGTFKNCNLNTDGCDTFYANNITFARWTTDVGDDAIALKQNSTNIAIFNSTFHNGQGIALGSIGQYPGQIGVMENFTAQNIRAYHTTFGAYLKSWTGLDTGDPPNGGGGGFGRCRNVTFEGFEVGNVSMAWSIDQDQSYNGVKGGEDTSRFQFEDIHFNDVHGTLQGDRVVSFQCSGAAPCTGLSMSNYGFTVFSNGSVPERYLCDNVVDPQGFECTGSTNSGINGGTK</sequence>
<evidence type="ECO:0008006" key="13">
    <source>
        <dbReference type="Google" id="ProtNLM"/>
    </source>
</evidence>
<reference evidence="11 12" key="1">
    <citation type="journal article" date="2023" name="G3 (Bethesda)">
        <title>A chromosome-level genome assembly of Zasmidium syzygii isolated from banana leaves.</title>
        <authorList>
            <person name="van Westerhoven A.C."/>
            <person name="Mehrabi R."/>
            <person name="Talebi R."/>
            <person name="Steentjes M.B.F."/>
            <person name="Corcolon B."/>
            <person name="Chong P.A."/>
            <person name="Kema G.H.J."/>
            <person name="Seidl M.F."/>
        </authorList>
    </citation>
    <scope>NUCLEOTIDE SEQUENCE [LARGE SCALE GENOMIC DNA]</scope>
    <source>
        <strain evidence="11 12">P124</strain>
    </source>
</reference>
<proteinExistence type="inferred from homology"/>
<keyword evidence="3" id="KW-0964">Secreted</keyword>
<feature type="chain" id="PRO_5045635942" description="Glycoside hydrolase family 28 protein" evidence="10">
    <location>
        <begin position="19"/>
        <end position="509"/>
    </location>
</feature>
<evidence type="ECO:0000256" key="7">
    <source>
        <dbReference type="ARBA" id="ARBA00023295"/>
    </source>
</evidence>
<protein>
    <recommendedName>
        <fullName evidence="13">Glycoside hydrolase family 28 protein</fullName>
    </recommendedName>
</protein>
<dbReference type="Proteomes" id="UP001305779">
    <property type="component" value="Unassembled WGS sequence"/>
</dbReference>
<comment type="caution">
    <text evidence="11">The sequence shown here is derived from an EMBL/GenBank/DDBJ whole genome shotgun (WGS) entry which is preliminary data.</text>
</comment>
<dbReference type="PANTHER" id="PTHR31736">
    <property type="match status" value="1"/>
</dbReference>
<keyword evidence="6" id="KW-0325">Glycoprotein</keyword>
<dbReference type="SUPFAM" id="SSF51126">
    <property type="entry name" value="Pectin lyase-like"/>
    <property type="match status" value="1"/>
</dbReference>
<keyword evidence="7 9" id="KW-0326">Glycosidase</keyword>
<dbReference type="Pfam" id="PF00295">
    <property type="entry name" value="Glyco_hydro_28"/>
    <property type="match status" value="1"/>
</dbReference>
<dbReference type="InterPro" id="IPR000743">
    <property type="entry name" value="Glyco_hydro_28"/>
</dbReference>
<evidence type="ECO:0000256" key="5">
    <source>
        <dbReference type="ARBA" id="ARBA00022801"/>
    </source>
</evidence>
<keyword evidence="12" id="KW-1185">Reference proteome</keyword>
<dbReference type="Gene3D" id="2.160.20.10">
    <property type="entry name" value="Single-stranded right-handed beta-helix, Pectin lyase-like"/>
    <property type="match status" value="1"/>
</dbReference>
<evidence type="ECO:0000256" key="4">
    <source>
        <dbReference type="ARBA" id="ARBA00022729"/>
    </source>
</evidence>
<accession>A0ABR0EKZ4</accession>
<evidence type="ECO:0000256" key="8">
    <source>
        <dbReference type="ARBA" id="ARBA00023316"/>
    </source>
</evidence>
<evidence type="ECO:0000256" key="1">
    <source>
        <dbReference type="ARBA" id="ARBA00004613"/>
    </source>
</evidence>